<feature type="transmembrane region" description="Helical" evidence="8">
    <location>
        <begin position="6"/>
        <end position="27"/>
    </location>
</feature>
<sequence length="316" mass="35064">MFIQTGITVFSAIFQLFLISFAAGILVRRNIISKSQIQALSVVTVNIFLPCLIIAKTLIRFHPENFTNWWILPVSGILIVMIGLAFSGLAFQLKPEKKPLMILSSMQNAVYIVLPIGQILFADQFDLFALYCFLLVLGLTPVMWSIGKVMISGKKESRIHWKDFITPPFVAIFISVAAVFTHLSTFIPKSVIASIDLLGQATVPLAVFILGATIGSISFKDMPPLRDILIVTAVKFVLVPSTVFAILYYGKFYISMPLFCSLMMIQAAAPPATNLILIVKNYGGDTQSISSMMFIQYLICILMMPLWIAAWQYTVG</sequence>
<dbReference type="InterPro" id="IPR038770">
    <property type="entry name" value="Na+/solute_symporter_sf"/>
</dbReference>
<feature type="transmembrane region" description="Helical" evidence="8">
    <location>
        <begin position="291"/>
        <end position="313"/>
    </location>
</feature>
<evidence type="ECO:0008006" key="11">
    <source>
        <dbReference type="Google" id="ProtNLM"/>
    </source>
</evidence>
<feature type="transmembrane region" description="Helical" evidence="8">
    <location>
        <begin position="100"/>
        <end position="121"/>
    </location>
</feature>
<evidence type="ECO:0000256" key="1">
    <source>
        <dbReference type="ARBA" id="ARBA00004651"/>
    </source>
</evidence>
<keyword evidence="5 8" id="KW-0812">Transmembrane</keyword>
<feature type="transmembrane region" description="Helical" evidence="8">
    <location>
        <begin position="127"/>
        <end position="147"/>
    </location>
</feature>
<evidence type="ECO:0000256" key="4">
    <source>
        <dbReference type="ARBA" id="ARBA00022475"/>
    </source>
</evidence>
<gene>
    <name evidence="9" type="ORF">SAMN04487931_109117</name>
</gene>
<keyword evidence="10" id="KW-1185">Reference proteome</keyword>
<feature type="transmembrane region" description="Helical" evidence="8">
    <location>
        <begin position="228"/>
        <end position="250"/>
    </location>
</feature>
<reference evidence="10" key="1">
    <citation type="submission" date="2016-10" db="EMBL/GenBank/DDBJ databases">
        <authorList>
            <person name="Varghese N."/>
            <person name="Submissions S."/>
        </authorList>
    </citation>
    <scope>NUCLEOTIDE SEQUENCE [LARGE SCALE GENOMIC DNA]</scope>
    <source>
        <strain evidence="10">DSM 3384</strain>
    </source>
</reference>
<evidence type="ECO:0000256" key="7">
    <source>
        <dbReference type="ARBA" id="ARBA00023136"/>
    </source>
</evidence>
<evidence type="ECO:0000256" key="5">
    <source>
        <dbReference type="ARBA" id="ARBA00022692"/>
    </source>
</evidence>
<evidence type="ECO:0000256" key="2">
    <source>
        <dbReference type="ARBA" id="ARBA00010145"/>
    </source>
</evidence>
<keyword evidence="7 8" id="KW-0472">Membrane</keyword>
<comment type="similarity">
    <text evidence="2">Belongs to the auxin efflux carrier (TC 2.A.69) family.</text>
</comment>
<evidence type="ECO:0000256" key="6">
    <source>
        <dbReference type="ARBA" id="ARBA00022989"/>
    </source>
</evidence>
<feature type="transmembrane region" description="Helical" evidence="8">
    <location>
        <begin position="168"/>
        <end position="187"/>
    </location>
</feature>
<evidence type="ECO:0000256" key="8">
    <source>
        <dbReference type="SAM" id="Phobius"/>
    </source>
</evidence>
<proteinExistence type="inferred from homology"/>
<dbReference type="GO" id="GO:0005886">
    <property type="term" value="C:plasma membrane"/>
    <property type="evidence" value="ECO:0007669"/>
    <property type="project" value="UniProtKB-SubCell"/>
</dbReference>
<dbReference type="AlphaFoldDB" id="A0A1H2ISC7"/>
<name>A0A1H2ISC7_9BACT</name>
<protein>
    <recommendedName>
        <fullName evidence="11">Permease</fullName>
    </recommendedName>
</protein>
<dbReference type="Pfam" id="PF03547">
    <property type="entry name" value="Mem_trans"/>
    <property type="match status" value="2"/>
</dbReference>
<dbReference type="EMBL" id="FNLL01000009">
    <property type="protein sequence ID" value="SDU46758.1"/>
    <property type="molecule type" value="Genomic_DNA"/>
</dbReference>
<keyword evidence="6 8" id="KW-1133">Transmembrane helix</keyword>
<evidence type="ECO:0000313" key="9">
    <source>
        <dbReference type="EMBL" id="SDU46758.1"/>
    </source>
</evidence>
<keyword evidence="4" id="KW-1003">Cell membrane</keyword>
<dbReference type="RefSeq" id="WP_092235910.1">
    <property type="nucleotide sequence ID" value="NZ_FNLL01000009.1"/>
</dbReference>
<feature type="transmembrane region" description="Helical" evidence="8">
    <location>
        <begin position="256"/>
        <end position="279"/>
    </location>
</feature>
<dbReference type="PANTHER" id="PTHR36838">
    <property type="entry name" value="AUXIN EFFLUX CARRIER FAMILY PROTEIN"/>
    <property type="match status" value="1"/>
</dbReference>
<dbReference type="PANTHER" id="PTHR36838:SF3">
    <property type="entry name" value="TRANSPORTER AUXIN EFFLUX CARRIER EC FAMILY"/>
    <property type="match status" value="1"/>
</dbReference>
<feature type="transmembrane region" description="Helical" evidence="8">
    <location>
        <begin position="199"/>
        <end position="219"/>
    </location>
</feature>
<dbReference type="GO" id="GO:0055085">
    <property type="term" value="P:transmembrane transport"/>
    <property type="evidence" value="ECO:0007669"/>
    <property type="project" value="InterPro"/>
</dbReference>
<dbReference type="Proteomes" id="UP000199608">
    <property type="component" value="Unassembled WGS sequence"/>
</dbReference>
<feature type="transmembrane region" description="Helical" evidence="8">
    <location>
        <begin position="39"/>
        <end position="59"/>
    </location>
</feature>
<keyword evidence="3" id="KW-0813">Transport</keyword>
<dbReference type="InterPro" id="IPR004776">
    <property type="entry name" value="Mem_transp_PIN-like"/>
</dbReference>
<evidence type="ECO:0000313" key="10">
    <source>
        <dbReference type="Proteomes" id="UP000199608"/>
    </source>
</evidence>
<organism evidence="9 10">
    <name type="scientific">Desulfobacula phenolica</name>
    <dbReference type="NCBI Taxonomy" id="90732"/>
    <lineage>
        <taxon>Bacteria</taxon>
        <taxon>Pseudomonadati</taxon>
        <taxon>Thermodesulfobacteriota</taxon>
        <taxon>Desulfobacteria</taxon>
        <taxon>Desulfobacterales</taxon>
        <taxon>Desulfobacteraceae</taxon>
        <taxon>Desulfobacula</taxon>
    </lineage>
</organism>
<dbReference type="Gene3D" id="1.20.1530.20">
    <property type="match status" value="1"/>
</dbReference>
<accession>A0A1H2ISC7</accession>
<feature type="transmembrane region" description="Helical" evidence="8">
    <location>
        <begin position="71"/>
        <end position="93"/>
    </location>
</feature>
<evidence type="ECO:0000256" key="3">
    <source>
        <dbReference type="ARBA" id="ARBA00022448"/>
    </source>
</evidence>
<comment type="subcellular location">
    <subcellularLocation>
        <location evidence="1">Cell membrane</location>
        <topology evidence="1">Multi-pass membrane protein</topology>
    </subcellularLocation>
</comment>